<accession>A0A2P2IT26</accession>
<dbReference type="AlphaFoldDB" id="A0A2P2IT26"/>
<protein>
    <submittedName>
        <fullName evidence="1">Uncharacterized protein</fullName>
    </submittedName>
</protein>
<organism evidence="1">
    <name type="scientific">Rhizophora mucronata</name>
    <name type="common">Asiatic mangrove</name>
    <dbReference type="NCBI Taxonomy" id="61149"/>
    <lineage>
        <taxon>Eukaryota</taxon>
        <taxon>Viridiplantae</taxon>
        <taxon>Streptophyta</taxon>
        <taxon>Embryophyta</taxon>
        <taxon>Tracheophyta</taxon>
        <taxon>Spermatophyta</taxon>
        <taxon>Magnoliopsida</taxon>
        <taxon>eudicotyledons</taxon>
        <taxon>Gunneridae</taxon>
        <taxon>Pentapetalae</taxon>
        <taxon>rosids</taxon>
        <taxon>fabids</taxon>
        <taxon>Malpighiales</taxon>
        <taxon>Rhizophoraceae</taxon>
        <taxon>Rhizophora</taxon>
    </lineage>
</organism>
<reference evidence="1" key="1">
    <citation type="submission" date="2018-02" db="EMBL/GenBank/DDBJ databases">
        <title>Rhizophora mucronata_Transcriptome.</title>
        <authorList>
            <person name="Meera S.P."/>
            <person name="Sreeshan A."/>
            <person name="Augustine A."/>
        </authorList>
    </citation>
    <scope>NUCLEOTIDE SEQUENCE</scope>
    <source>
        <tissue evidence="1">Leaf</tissue>
    </source>
</reference>
<name>A0A2P2IT26_RHIMU</name>
<sequence>MEKLRFLPNIFLFCLTKKLLL</sequence>
<dbReference type="EMBL" id="GGEC01003899">
    <property type="protein sequence ID" value="MBW84382.1"/>
    <property type="molecule type" value="Transcribed_RNA"/>
</dbReference>
<evidence type="ECO:0000313" key="1">
    <source>
        <dbReference type="EMBL" id="MBW84382.1"/>
    </source>
</evidence>
<proteinExistence type="predicted"/>